<dbReference type="InterPro" id="IPR046848">
    <property type="entry name" value="E_motif"/>
</dbReference>
<dbReference type="InterPro" id="IPR002885">
    <property type="entry name" value="PPR_rpt"/>
</dbReference>
<dbReference type="Proteomes" id="UP000775213">
    <property type="component" value="Unassembled WGS sequence"/>
</dbReference>
<accession>A0AAV7HHW6</accession>
<evidence type="ECO:0008006" key="5">
    <source>
        <dbReference type="Google" id="ProtNLM"/>
    </source>
</evidence>
<dbReference type="PANTHER" id="PTHR47926:SF436">
    <property type="entry name" value="PENTATRICOPEPTIDE REPEAT-CONTAINING PROTEIN ELI1, CHLOROPLASTIC-LIKE ISOFORM X2"/>
    <property type="match status" value="1"/>
</dbReference>
<dbReference type="FunFam" id="1.25.40.10:FF:000470">
    <property type="entry name" value="Pentatricopeptide repeat-containing protein At5g66520"/>
    <property type="match status" value="1"/>
</dbReference>
<dbReference type="PANTHER" id="PTHR47926">
    <property type="entry name" value="PENTATRICOPEPTIDE REPEAT-CONTAINING PROTEIN"/>
    <property type="match status" value="1"/>
</dbReference>
<gene>
    <name evidence="3" type="ORF">IEQ34_002671</name>
</gene>
<organism evidence="3 4">
    <name type="scientific">Dendrobium chrysotoxum</name>
    <name type="common">Orchid</name>
    <dbReference type="NCBI Taxonomy" id="161865"/>
    <lineage>
        <taxon>Eukaryota</taxon>
        <taxon>Viridiplantae</taxon>
        <taxon>Streptophyta</taxon>
        <taxon>Embryophyta</taxon>
        <taxon>Tracheophyta</taxon>
        <taxon>Spermatophyta</taxon>
        <taxon>Magnoliopsida</taxon>
        <taxon>Liliopsida</taxon>
        <taxon>Asparagales</taxon>
        <taxon>Orchidaceae</taxon>
        <taxon>Epidendroideae</taxon>
        <taxon>Malaxideae</taxon>
        <taxon>Dendrobiinae</taxon>
        <taxon>Dendrobium</taxon>
    </lineage>
</organism>
<keyword evidence="1" id="KW-0677">Repeat</keyword>
<dbReference type="GO" id="GO:0009451">
    <property type="term" value="P:RNA modification"/>
    <property type="evidence" value="ECO:0007669"/>
    <property type="project" value="InterPro"/>
</dbReference>
<evidence type="ECO:0000313" key="4">
    <source>
        <dbReference type="Proteomes" id="UP000775213"/>
    </source>
</evidence>
<name>A0AAV7HHW6_DENCH</name>
<keyword evidence="4" id="KW-1185">Reference proteome</keyword>
<dbReference type="Pfam" id="PF13041">
    <property type="entry name" value="PPR_2"/>
    <property type="match status" value="3"/>
</dbReference>
<dbReference type="Pfam" id="PF20431">
    <property type="entry name" value="E_motif"/>
    <property type="match status" value="1"/>
</dbReference>
<feature type="repeat" description="PPR" evidence="2">
    <location>
        <begin position="503"/>
        <end position="537"/>
    </location>
</feature>
<evidence type="ECO:0000256" key="2">
    <source>
        <dbReference type="PROSITE-ProRule" id="PRU00708"/>
    </source>
</evidence>
<feature type="repeat" description="PPR" evidence="2">
    <location>
        <begin position="209"/>
        <end position="243"/>
    </location>
</feature>
<proteinExistence type="predicted"/>
<dbReference type="PROSITE" id="PS51375">
    <property type="entry name" value="PPR"/>
    <property type="match status" value="6"/>
</dbReference>
<dbReference type="FunFam" id="1.25.40.10:FF:000184">
    <property type="entry name" value="Pentatricopeptide repeat-containing protein, chloroplastic"/>
    <property type="match status" value="1"/>
</dbReference>
<dbReference type="InterPro" id="IPR046960">
    <property type="entry name" value="PPR_At4g14850-like_plant"/>
</dbReference>
<evidence type="ECO:0000256" key="1">
    <source>
        <dbReference type="ARBA" id="ARBA00022737"/>
    </source>
</evidence>
<dbReference type="Pfam" id="PF01535">
    <property type="entry name" value="PPR"/>
    <property type="match status" value="3"/>
</dbReference>
<dbReference type="InterPro" id="IPR011990">
    <property type="entry name" value="TPR-like_helical_dom_sf"/>
</dbReference>
<comment type="caution">
    <text evidence="3">The sequence shown here is derived from an EMBL/GenBank/DDBJ whole genome shotgun (WGS) entry which is preliminary data.</text>
</comment>
<feature type="repeat" description="PPR" evidence="2">
    <location>
        <begin position="108"/>
        <end position="142"/>
    </location>
</feature>
<protein>
    <recommendedName>
        <fullName evidence="5">Pentatricopeptide repeat-containing protein</fullName>
    </recommendedName>
</protein>
<reference evidence="3 4" key="1">
    <citation type="journal article" date="2021" name="Hortic Res">
        <title>Chromosome-scale assembly of the Dendrobium chrysotoxum genome enhances the understanding of orchid evolution.</title>
        <authorList>
            <person name="Zhang Y."/>
            <person name="Zhang G.Q."/>
            <person name="Zhang D."/>
            <person name="Liu X.D."/>
            <person name="Xu X.Y."/>
            <person name="Sun W.H."/>
            <person name="Yu X."/>
            <person name="Zhu X."/>
            <person name="Wang Z.W."/>
            <person name="Zhao X."/>
            <person name="Zhong W.Y."/>
            <person name="Chen H."/>
            <person name="Yin W.L."/>
            <person name="Huang T."/>
            <person name="Niu S.C."/>
            <person name="Liu Z.J."/>
        </authorList>
    </citation>
    <scope>NUCLEOTIDE SEQUENCE [LARGE SCALE GENOMIC DNA]</scope>
    <source>
        <strain evidence="3">Lindl</strain>
    </source>
</reference>
<dbReference type="AlphaFoldDB" id="A0AAV7HHW6"/>
<evidence type="ECO:0000313" key="3">
    <source>
        <dbReference type="EMBL" id="KAH0467638.1"/>
    </source>
</evidence>
<dbReference type="Gene3D" id="1.25.40.10">
    <property type="entry name" value="Tetratricopeptide repeat domain"/>
    <property type="match status" value="6"/>
</dbReference>
<feature type="repeat" description="PPR" evidence="2">
    <location>
        <begin position="402"/>
        <end position="436"/>
    </location>
</feature>
<feature type="repeat" description="PPR" evidence="2">
    <location>
        <begin position="271"/>
        <end position="305"/>
    </location>
</feature>
<feature type="repeat" description="PPR" evidence="2">
    <location>
        <begin position="371"/>
        <end position="401"/>
    </location>
</feature>
<sequence>MPFHDFLNRISLKGVQHSNTMERKLVSSSLKSVIARNPRVSINLSILEERLWKCQKLKDFLQIHAQITVSGFINDSFAASRLLSFCTGFHFLALDYSRQLLNQMENSNTFSWNTIMRAYVRRNVPQCCLPLYRLMLKCDLVPDNYSHPIVLQACSLRFCVVEGEQIHSHILKFGLCLDLYVLNTLINMYSVCGHLKDARFLFDESPVLDSVTWNSILAAYVQIGDVDESVFIFDNMPERNTIASNSMIALFGRSKLVEDARKLFDEMTSKDTVSWTAMISCYEQNEMFREALELFTLMRVCGIQIDEVVMVSVLSACASLGATKEGEAIHGLIIRIGIQTYVSLMNSLIHMYLSYRNINAAELLFDLGYSDQISWNIMISGYLKCGFVDKARHSFDSMPRKDLVSWSTMISGYAQHGRSSDTLALFHEMQIRGVRPDETTLVSVLSACTNLFALEQGKWVHAYIRKHAFQINLFLGTTLVDMYMKCGCTKTALEIFDEMEEKSISTWNALILGLAMNGFFKEALEKFSNMERCGVLPNETTFVGVLGACRHGGLVDKGWEYFNSMKHIYNLEPNIKHYGCMVDLLGRVGLLNDAKKLIKDMPIAPDVSTWGALLGACKKHGNTDIGERVGRKLIEFEPQHDGFHILLSNIYASKGKWDNQMEVRSMMKKRKVVKIPGCSIIEAAGNVHEFLSGDNVHPQMNEIEKILNEMARN</sequence>
<dbReference type="EMBL" id="JAGFBR010000004">
    <property type="protein sequence ID" value="KAH0467638.1"/>
    <property type="molecule type" value="Genomic_DNA"/>
</dbReference>
<dbReference type="GO" id="GO:0003723">
    <property type="term" value="F:RNA binding"/>
    <property type="evidence" value="ECO:0007669"/>
    <property type="project" value="InterPro"/>
</dbReference>
<dbReference type="NCBIfam" id="TIGR00756">
    <property type="entry name" value="PPR"/>
    <property type="match status" value="8"/>
</dbReference>
<dbReference type="FunFam" id="1.25.40.10:FF:000348">
    <property type="entry name" value="Pentatricopeptide repeat-containing protein chloroplastic"/>
    <property type="match status" value="1"/>
</dbReference>